<name>A0A4R3Z8H6_9FIRM</name>
<dbReference type="InterPro" id="IPR036075">
    <property type="entry name" value="ARMT-1-like_metal-bd_sf"/>
</dbReference>
<feature type="domain" description="Damage-control phosphatase ARMT1-like metal-binding" evidence="1">
    <location>
        <begin position="5"/>
        <end position="279"/>
    </location>
</feature>
<dbReference type="AlphaFoldDB" id="A0A4R3Z8H6"/>
<dbReference type="GeneID" id="98914473"/>
<comment type="caution">
    <text evidence="2">The sequence shown here is derived from an EMBL/GenBank/DDBJ whole genome shotgun (WGS) entry which is preliminary data.</text>
</comment>
<gene>
    <name evidence="2" type="ORF">EDD60_102240</name>
</gene>
<dbReference type="EMBL" id="SMCQ01000002">
    <property type="protein sequence ID" value="TCW02274.1"/>
    <property type="molecule type" value="Genomic_DNA"/>
</dbReference>
<proteinExistence type="predicted"/>
<dbReference type="InterPro" id="IPR002791">
    <property type="entry name" value="ARMT1-like_metal-bd"/>
</dbReference>
<accession>A0A4R3Z8H6</accession>
<dbReference type="SUPFAM" id="SSF111321">
    <property type="entry name" value="AF1104-like"/>
    <property type="match status" value="1"/>
</dbReference>
<dbReference type="Proteomes" id="UP000295515">
    <property type="component" value="Unassembled WGS sequence"/>
</dbReference>
<protein>
    <recommendedName>
        <fullName evidence="1">Damage-control phosphatase ARMT1-like metal-binding domain-containing protein</fullName>
    </recommendedName>
</protein>
<evidence type="ECO:0000313" key="3">
    <source>
        <dbReference type="Proteomes" id="UP000295515"/>
    </source>
</evidence>
<dbReference type="Gene3D" id="3.40.50.10880">
    <property type="entry name" value="Uncharacterised protein PF01937, DUF89, domain 3"/>
    <property type="match status" value="1"/>
</dbReference>
<organism evidence="2 3">
    <name type="scientific">Longibaculum muris</name>
    <dbReference type="NCBI Taxonomy" id="1796628"/>
    <lineage>
        <taxon>Bacteria</taxon>
        <taxon>Bacillati</taxon>
        <taxon>Bacillota</taxon>
        <taxon>Erysipelotrichia</taxon>
        <taxon>Erysipelotrichales</taxon>
        <taxon>Coprobacillaceae</taxon>
        <taxon>Longibaculum</taxon>
    </lineage>
</organism>
<dbReference type="InterPro" id="IPR014444">
    <property type="entry name" value="PH1575-like"/>
</dbReference>
<dbReference type="Pfam" id="PF01937">
    <property type="entry name" value="ARMT1-like_dom"/>
    <property type="match status" value="1"/>
</dbReference>
<evidence type="ECO:0000313" key="2">
    <source>
        <dbReference type="EMBL" id="TCW02274.1"/>
    </source>
</evidence>
<dbReference type="RefSeq" id="WP_066443646.1">
    <property type="nucleotide sequence ID" value="NZ_JANKBF010000003.1"/>
</dbReference>
<reference evidence="2 3" key="1">
    <citation type="submission" date="2019-03" db="EMBL/GenBank/DDBJ databases">
        <title>Genomic Encyclopedia of Type Strains, Phase IV (KMG-IV): sequencing the most valuable type-strain genomes for metagenomic binning, comparative biology and taxonomic classification.</title>
        <authorList>
            <person name="Goeker M."/>
        </authorList>
    </citation>
    <scope>NUCLEOTIDE SEQUENCE [LARGE SCALE GENOMIC DNA]</scope>
    <source>
        <strain evidence="2 3">DSM 29487</strain>
    </source>
</reference>
<dbReference type="PIRSF" id="PIRSF006593">
    <property type="entry name" value="UCP006593"/>
    <property type="match status" value="1"/>
</dbReference>
<keyword evidence="3" id="KW-1185">Reference proteome</keyword>
<sequence>MKIRDYCLPCLVNQVVKVAHMSHAQNKEELYHQVFDYLSSLDFELTNPEIIGQTFQMLKKHIHNNDPYKEIRRYYNDLFLQQQDYFRDLIEKADDFFEMAIRYAIIGNIIDFSPMHNHDINDVMKYFKNIENQRLTLNDIEKLKDDLKNAKTLLYLGDNCGEICLDYLLIEKIKQMYPDLMIYFATRGEAVVNDSILEDAYYVHMDRYATIIDNGDYSLGTILHRVSPKFLDIYHQADVIIAKGQANYESLSEEVKNIYFLLMVKCHVIADDIGVDEKSLVCFHREE</sequence>
<evidence type="ECO:0000259" key="1">
    <source>
        <dbReference type="Pfam" id="PF01937"/>
    </source>
</evidence>
<dbReference type="Gene3D" id="1.10.285.20">
    <property type="entry name" value="Uncharacterised protein PF01937, DUF89, domain 2"/>
    <property type="match status" value="1"/>
</dbReference>